<evidence type="ECO:0000313" key="2">
    <source>
        <dbReference type="Proteomes" id="UP000051936"/>
    </source>
</evidence>
<dbReference type="Proteomes" id="UP000051936">
    <property type="component" value="Unassembled WGS sequence"/>
</dbReference>
<sequence length="228" mass="25972">MSQNLKIPADVVGRLELVGRALHGNRWQRPLTAVLGVSHVAFSRWVKGGCMQIDVELLKFLRDRARDRRRSRGIRRPLLNALAPEGREMAQYDAWSKHEFHKATAMHGLGTPPTEIRRAIGPTVDTVEAMVYRKLSLPRISARTADVQRVEWIVENLRKLSSLVREGKQIEEIAVEFRTTTSAIWTTISRHNVRSGSILRTCMCCIRPFFFEGYQNRLCSNCSTGEMA</sequence>
<dbReference type="RefSeq" id="WP_057749462.1">
    <property type="nucleotide sequence ID" value="NZ_LJYG01000085.1"/>
</dbReference>
<accession>A0A0R3DK13</accession>
<name>A0A0R3DK13_9BRAD</name>
<reference evidence="1 2" key="1">
    <citation type="submission" date="2015-09" db="EMBL/GenBank/DDBJ databases">
        <title>Draft Genome Sequence of Bradyrhizobium manausense Strain BR 3351T, a Novel Symbiotic Nitrogen-Fixing Alphaproteobacterium Isolated from Brazilian Amazon Rain Forest.</title>
        <authorList>
            <person name="De Araujo J.L."/>
            <person name="Zilli J.E."/>
        </authorList>
    </citation>
    <scope>NUCLEOTIDE SEQUENCE [LARGE SCALE GENOMIC DNA]</scope>
    <source>
        <strain evidence="1 2">BR3351</strain>
    </source>
</reference>
<dbReference type="STRING" id="989370.AOQ71_19560"/>
<dbReference type="EMBL" id="LJYG01000085">
    <property type="protein sequence ID" value="KRQ10169.1"/>
    <property type="molecule type" value="Genomic_DNA"/>
</dbReference>
<keyword evidence="2" id="KW-1185">Reference proteome</keyword>
<gene>
    <name evidence="1" type="ORF">AOQ71_19560</name>
</gene>
<proteinExistence type="predicted"/>
<comment type="caution">
    <text evidence="1">The sequence shown here is derived from an EMBL/GenBank/DDBJ whole genome shotgun (WGS) entry which is preliminary data.</text>
</comment>
<dbReference type="AlphaFoldDB" id="A0A0R3DK13"/>
<protein>
    <submittedName>
        <fullName evidence="1">Uncharacterized protein</fullName>
    </submittedName>
</protein>
<evidence type="ECO:0000313" key="1">
    <source>
        <dbReference type="EMBL" id="KRQ10169.1"/>
    </source>
</evidence>
<organism evidence="1 2">
    <name type="scientific">Bradyrhizobium manausense</name>
    <dbReference type="NCBI Taxonomy" id="989370"/>
    <lineage>
        <taxon>Bacteria</taxon>
        <taxon>Pseudomonadati</taxon>
        <taxon>Pseudomonadota</taxon>
        <taxon>Alphaproteobacteria</taxon>
        <taxon>Hyphomicrobiales</taxon>
        <taxon>Nitrobacteraceae</taxon>
        <taxon>Bradyrhizobium</taxon>
    </lineage>
</organism>